<evidence type="ECO:0000313" key="2">
    <source>
        <dbReference type="Proteomes" id="UP000343317"/>
    </source>
</evidence>
<organism evidence="1 2">
    <name type="scientific">Pandoraea horticolens</name>
    <dbReference type="NCBI Taxonomy" id="2508298"/>
    <lineage>
        <taxon>Bacteria</taxon>
        <taxon>Pseudomonadati</taxon>
        <taxon>Pseudomonadota</taxon>
        <taxon>Betaproteobacteria</taxon>
        <taxon>Burkholderiales</taxon>
        <taxon>Burkholderiaceae</taxon>
        <taxon>Pandoraea</taxon>
    </lineage>
</organism>
<accession>A0A5E4XYA3</accession>
<keyword evidence="2" id="KW-1185">Reference proteome</keyword>
<dbReference type="AlphaFoldDB" id="A0A5E4XYA3"/>
<evidence type="ECO:0000313" key="1">
    <source>
        <dbReference type="EMBL" id="VVE41267.1"/>
    </source>
</evidence>
<reference evidence="1 2" key="1">
    <citation type="submission" date="2019-08" db="EMBL/GenBank/DDBJ databases">
        <authorList>
            <person name="Peeters C."/>
        </authorList>
    </citation>
    <scope>NUCLEOTIDE SEQUENCE [LARGE SCALE GENOMIC DNA]</scope>
    <source>
        <strain evidence="1 2">LMG 31112</strain>
    </source>
</reference>
<name>A0A5E4XYA3_9BURK</name>
<protein>
    <submittedName>
        <fullName evidence="1">Uncharacterized protein</fullName>
    </submittedName>
</protein>
<dbReference type="Proteomes" id="UP000343317">
    <property type="component" value="Unassembled WGS sequence"/>
</dbReference>
<dbReference type="EMBL" id="CABPSM010000014">
    <property type="protein sequence ID" value="VVE41267.1"/>
    <property type="molecule type" value="Genomic_DNA"/>
</dbReference>
<proteinExistence type="predicted"/>
<gene>
    <name evidence="1" type="ORF">PHO31112_04160</name>
</gene>
<sequence length="271" mass="27971">MPSGTGGSRTPLSPGLYVQVLDGLINVTNPTGTQLFAAGQFGFAPTPNMTPPPILVPVNPGIMFTPPPVFFHPSSTSNPPPDVVTPPILPVVRPPVTVPVVLASGAGYYLTNWGADGLGNLGSGTATFNASNWLVNFTGSAMPFAVNSTLTVVEVGNLDDLGWGRWTLGSVSDHNVAFDLSTWRSGMPYLVGRPTLDANLPVSGTMTYALAGATKAVDITTGAVGTLSGALSIAFQNAQYNVTPNLNIAMPGQTYVTGSGITRVGPSSDRR</sequence>